<keyword evidence="1" id="KW-1133">Transmembrane helix</keyword>
<gene>
    <name evidence="2" type="ORF">V5F32_23565</name>
</gene>
<dbReference type="InterPro" id="IPR012902">
    <property type="entry name" value="N_methyl_site"/>
</dbReference>
<keyword evidence="1" id="KW-0472">Membrane</keyword>
<name>A0ABW7A2C3_9HYPH</name>
<accession>A0ABW7A2C3</accession>
<dbReference type="NCBIfam" id="TIGR02532">
    <property type="entry name" value="IV_pilin_GFxxxE"/>
    <property type="match status" value="1"/>
</dbReference>
<dbReference type="Pfam" id="PF07963">
    <property type="entry name" value="N_methyl"/>
    <property type="match status" value="1"/>
</dbReference>
<reference evidence="2 3" key="1">
    <citation type="submission" date="2024-02" db="EMBL/GenBank/DDBJ databases">
        <title>Expansion and revision of Xanthobacter and proposal of Roseixanthobacter gen. nov.</title>
        <authorList>
            <person name="Soltysiak M.P.M."/>
            <person name="Jalihal A."/>
            <person name="Ory A."/>
            <person name="Chrisophersen C."/>
            <person name="Lee A.D."/>
            <person name="Boulton J."/>
            <person name="Springer M."/>
        </authorList>
    </citation>
    <scope>NUCLEOTIDE SEQUENCE [LARGE SCALE GENOMIC DNA]</scope>
    <source>
        <strain evidence="2 3">23A</strain>
    </source>
</reference>
<organism evidence="2 3">
    <name type="scientific">Xanthobacter oligotrophicus</name>
    <dbReference type="NCBI Taxonomy" id="2607286"/>
    <lineage>
        <taxon>Bacteria</taxon>
        <taxon>Pseudomonadati</taxon>
        <taxon>Pseudomonadota</taxon>
        <taxon>Alphaproteobacteria</taxon>
        <taxon>Hyphomicrobiales</taxon>
        <taxon>Xanthobacteraceae</taxon>
        <taxon>Xanthobacter</taxon>
    </lineage>
</organism>
<dbReference type="RefSeq" id="WP_393994691.1">
    <property type="nucleotide sequence ID" value="NZ_JBAFVH010000023.1"/>
</dbReference>
<dbReference type="Proteomes" id="UP001604002">
    <property type="component" value="Unassembled WGS sequence"/>
</dbReference>
<proteinExistence type="predicted"/>
<dbReference type="EMBL" id="JBAFVH010000023">
    <property type="protein sequence ID" value="MFG1375164.1"/>
    <property type="molecule type" value="Genomic_DNA"/>
</dbReference>
<protein>
    <submittedName>
        <fullName evidence="2">Prepilin-type N-terminal cleavage/methylation domain-containing protein</fullName>
    </submittedName>
</protein>
<evidence type="ECO:0000256" key="1">
    <source>
        <dbReference type="SAM" id="Phobius"/>
    </source>
</evidence>
<sequence>MSSTVPKSRPRTGARSTRDVPALFPRLTAPSLRSVSGAPEACHGVAGFTLLEVLVALAITAAVLASLAQLAGVNARGVRTLSTHAGLMETARAVETGIPHRRDLVVGRTDGEIAGHRWRMDVRPLAVAGTPTGTNWEPRNVLIRVRAPSGEMVMLETVRLVRTTP</sequence>
<dbReference type="PROSITE" id="PS00409">
    <property type="entry name" value="PROKAR_NTER_METHYL"/>
    <property type="match status" value="1"/>
</dbReference>
<keyword evidence="3" id="KW-1185">Reference proteome</keyword>
<evidence type="ECO:0000313" key="3">
    <source>
        <dbReference type="Proteomes" id="UP001604002"/>
    </source>
</evidence>
<comment type="caution">
    <text evidence="2">The sequence shown here is derived from an EMBL/GenBank/DDBJ whole genome shotgun (WGS) entry which is preliminary data.</text>
</comment>
<feature type="transmembrane region" description="Helical" evidence="1">
    <location>
        <begin position="53"/>
        <end position="73"/>
    </location>
</feature>
<keyword evidence="1" id="KW-0812">Transmembrane</keyword>
<evidence type="ECO:0000313" key="2">
    <source>
        <dbReference type="EMBL" id="MFG1375164.1"/>
    </source>
</evidence>